<dbReference type="InterPro" id="IPR001128">
    <property type="entry name" value="Cyt_P450"/>
</dbReference>
<accession>A0A239H8Y0</accession>
<evidence type="ECO:0000313" key="9">
    <source>
        <dbReference type="Proteomes" id="UP000198420"/>
    </source>
</evidence>
<evidence type="ECO:0000256" key="3">
    <source>
        <dbReference type="ARBA" id="ARBA00022723"/>
    </source>
</evidence>
<keyword evidence="9" id="KW-1185">Reference proteome</keyword>
<dbReference type="EMBL" id="FZNP01000029">
    <property type="protein sequence ID" value="SNS77631.1"/>
    <property type="molecule type" value="Genomic_DNA"/>
</dbReference>
<sequence length="402" mass="45040">MSDLAYDPWSTAFVADPYPVFERLRAERPVFFHEPTGQWVISRYGDVDALLRDRRLGRSYLHLASHEEFGQEPEPDFLRPFWGLIRAGMLDVEPPTHTRLRRLVSKAFTARMVEGLRPMIRRLAEELASGLADRGGGDLLAEIAEPLPVNVIAEMLGVPVEDRRLLRPWSADICGMYELNPPEDVQRTAVRAAVEFSDYLRDLARARRAEPGDDLITALAHVVDEGDRLTEDELIGTCVLLLNAGHEATVNATGNGWWTLFRNPGQLERLRSDPSLVHTAVEELLRYDTPAPMFERWVLEDVRVAGVDIPRGAEVALQFASANRDPEVFADPNRLDLGRDPNPHITFGLGIHYCLGAPLARIELTESFGALLRAAPALHLTAEPEWKPGYVLRGLTALQVER</sequence>
<proteinExistence type="inferred from homology"/>
<evidence type="ECO:0008006" key="10">
    <source>
        <dbReference type="Google" id="ProtNLM"/>
    </source>
</evidence>
<dbReference type="PRINTS" id="PR00359">
    <property type="entry name" value="BP450"/>
</dbReference>
<evidence type="ECO:0000256" key="1">
    <source>
        <dbReference type="ARBA" id="ARBA00010617"/>
    </source>
</evidence>
<dbReference type="PANTHER" id="PTHR46696:SF1">
    <property type="entry name" value="CYTOCHROME P450 YJIB-RELATED"/>
    <property type="match status" value="1"/>
</dbReference>
<dbReference type="GO" id="GO:0004497">
    <property type="term" value="F:monooxygenase activity"/>
    <property type="evidence" value="ECO:0007669"/>
    <property type="project" value="UniProtKB-KW"/>
</dbReference>
<evidence type="ECO:0000256" key="4">
    <source>
        <dbReference type="ARBA" id="ARBA00023002"/>
    </source>
</evidence>
<dbReference type="InterPro" id="IPR002397">
    <property type="entry name" value="Cyt_P450_B"/>
</dbReference>
<dbReference type="Gene3D" id="1.10.630.10">
    <property type="entry name" value="Cytochrome P450"/>
    <property type="match status" value="1"/>
</dbReference>
<dbReference type="FunFam" id="1.10.630.10:FF:000018">
    <property type="entry name" value="Cytochrome P450 monooxygenase"/>
    <property type="match status" value="1"/>
</dbReference>
<dbReference type="GO" id="GO:0016705">
    <property type="term" value="F:oxidoreductase activity, acting on paired donors, with incorporation or reduction of molecular oxygen"/>
    <property type="evidence" value="ECO:0007669"/>
    <property type="project" value="InterPro"/>
</dbReference>
<dbReference type="Proteomes" id="UP000198420">
    <property type="component" value="Unassembled WGS sequence"/>
</dbReference>
<protein>
    <recommendedName>
        <fullName evidence="10">Cytochrome P450</fullName>
    </recommendedName>
</protein>
<organism evidence="8 9">
    <name type="scientific">Actinomadura mexicana</name>
    <dbReference type="NCBI Taxonomy" id="134959"/>
    <lineage>
        <taxon>Bacteria</taxon>
        <taxon>Bacillati</taxon>
        <taxon>Actinomycetota</taxon>
        <taxon>Actinomycetes</taxon>
        <taxon>Streptosporangiales</taxon>
        <taxon>Thermomonosporaceae</taxon>
        <taxon>Actinomadura</taxon>
    </lineage>
</organism>
<reference evidence="9" key="1">
    <citation type="submission" date="2017-06" db="EMBL/GenBank/DDBJ databases">
        <authorList>
            <person name="Varghese N."/>
            <person name="Submissions S."/>
        </authorList>
    </citation>
    <scope>NUCLEOTIDE SEQUENCE [LARGE SCALE GENOMIC DNA]</scope>
    <source>
        <strain evidence="9">DSM 44485</strain>
    </source>
</reference>
<evidence type="ECO:0000256" key="6">
    <source>
        <dbReference type="ARBA" id="ARBA00023033"/>
    </source>
</evidence>
<dbReference type="GO" id="GO:0020037">
    <property type="term" value="F:heme binding"/>
    <property type="evidence" value="ECO:0007669"/>
    <property type="project" value="InterPro"/>
</dbReference>
<keyword evidence="5 7" id="KW-0408">Iron</keyword>
<evidence type="ECO:0000313" key="8">
    <source>
        <dbReference type="EMBL" id="SNS77631.1"/>
    </source>
</evidence>
<evidence type="ECO:0000256" key="2">
    <source>
        <dbReference type="ARBA" id="ARBA00022617"/>
    </source>
</evidence>
<dbReference type="InterPro" id="IPR036396">
    <property type="entry name" value="Cyt_P450_sf"/>
</dbReference>
<dbReference type="GO" id="GO:0005506">
    <property type="term" value="F:iron ion binding"/>
    <property type="evidence" value="ECO:0007669"/>
    <property type="project" value="InterPro"/>
</dbReference>
<dbReference type="SUPFAM" id="SSF48264">
    <property type="entry name" value="Cytochrome P450"/>
    <property type="match status" value="1"/>
</dbReference>
<dbReference type="Pfam" id="PF00067">
    <property type="entry name" value="p450"/>
    <property type="match status" value="1"/>
</dbReference>
<keyword evidence="4 7" id="KW-0560">Oxidoreductase</keyword>
<evidence type="ECO:0000256" key="7">
    <source>
        <dbReference type="RuleBase" id="RU000461"/>
    </source>
</evidence>
<keyword evidence="2 7" id="KW-0349">Heme</keyword>
<gene>
    <name evidence="8" type="ORF">SAMN06265355_12923</name>
</gene>
<keyword evidence="3 7" id="KW-0479">Metal-binding</keyword>
<dbReference type="PANTHER" id="PTHR46696">
    <property type="entry name" value="P450, PUTATIVE (EUROFUNG)-RELATED"/>
    <property type="match status" value="1"/>
</dbReference>
<keyword evidence="6 7" id="KW-0503">Monooxygenase</keyword>
<dbReference type="RefSeq" id="WP_089316885.1">
    <property type="nucleotide sequence ID" value="NZ_FZNP01000029.1"/>
</dbReference>
<dbReference type="OrthoDB" id="4133219at2"/>
<comment type="similarity">
    <text evidence="1 7">Belongs to the cytochrome P450 family.</text>
</comment>
<evidence type="ECO:0000256" key="5">
    <source>
        <dbReference type="ARBA" id="ARBA00023004"/>
    </source>
</evidence>
<dbReference type="CDD" id="cd20625">
    <property type="entry name" value="CYP164-like"/>
    <property type="match status" value="1"/>
</dbReference>
<dbReference type="PROSITE" id="PS00086">
    <property type="entry name" value="CYTOCHROME_P450"/>
    <property type="match status" value="1"/>
</dbReference>
<dbReference type="InterPro" id="IPR017972">
    <property type="entry name" value="Cyt_P450_CS"/>
</dbReference>
<dbReference type="AlphaFoldDB" id="A0A239H8Y0"/>
<name>A0A239H8Y0_9ACTN</name>